<proteinExistence type="predicted"/>
<dbReference type="AlphaFoldDB" id="A0AAE3QWI5"/>
<dbReference type="EMBL" id="JASJOS010000012">
    <property type="protein sequence ID" value="MDJ1483803.1"/>
    <property type="molecule type" value="Genomic_DNA"/>
</dbReference>
<dbReference type="EMBL" id="JASJOT010000008">
    <property type="protein sequence ID" value="MDJ1494081.1"/>
    <property type="molecule type" value="Genomic_DNA"/>
</dbReference>
<keyword evidence="4" id="KW-1185">Reference proteome</keyword>
<keyword evidence="1" id="KW-0472">Membrane</keyword>
<dbReference type="Proteomes" id="UP001228581">
    <property type="component" value="Unassembled WGS sequence"/>
</dbReference>
<evidence type="ECO:0000256" key="1">
    <source>
        <dbReference type="SAM" id="Phobius"/>
    </source>
</evidence>
<feature type="transmembrane region" description="Helical" evidence="1">
    <location>
        <begin position="12"/>
        <end position="40"/>
    </location>
</feature>
<evidence type="ECO:0000313" key="5">
    <source>
        <dbReference type="Proteomes" id="UP001241110"/>
    </source>
</evidence>
<dbReference type="RefSeq" id="WP_313984200.1">
    <property type="nucleotide sequence ID" value="NZ_JASJOR010000010.1"/>
</dbReference>
<evidence type="ECO:0000313" key="2">
    <source>
        <dbReference type="EMBL" id="MDJ1483803.1"/>
    </source>
</evidence>
<sequence length="66" mass="7851">MIELLVLCVLYVVIWGILIPVLKYTCVGLLYVLLVGVFVYETITKKDCTWFKEKSLRLFYKLRYRA</sequence>
<accession>A0AAE3QWI5</accession>
<name>A0AAE3QWI5_9BACT</name>
<evidence type="ECO:0000313" key="4">
    <source>
        <dbReference type="Proteomes" id="UP001228581"/>
    </source>
</evidence>
<evidence type="ECO:0000313" key="3">
    <source>
        <dbReference type="EMBL" id="MDJ1494081.1"/>
    </source>
</evidence>
<comment type="caution">
    <text evidence="2">The sequence shown here is derived from an EMBL/GenBank/DDBJ whole genome shotgun (WGS) entry which is preliminary data.</text>
</comment>
<protein>
    <submittedName>
        <fullName evidence="2">Uncharacterized protein</fullName>
    </submittedName>
</protein>
<dbReference type="Proteomes" id="UP001241110">
    <property type="component" value="Unassembled WGS sequence"/>
</dbReference>
<organism evidence="2 5">
    <name type="scientific">Xanthocytophaga flava</name>
    <dbReference type="NCBI Taxonomy" id="3048013"/>
    <lineage>
        <taxon>Bacteria</taxon>
        <taxon>Pseudomonadati</taxon>
        <taxon>Bacteroidota</taxon>
        <taxon>Cytophagia</taxon>
        <taxon>Cytophagales</taxon>
        <taxon>Rhodocytophagaceae</taxon>
        <taxon>Xanthocytophaga</taxon>
    </lineage>
</organism>
<keyword evidence="1" id="KW-1133">Transmembrane helix</keyword>
<gene>
    <name evidence="2" type="ORF">QNI16_25105</name>
    <name evidence="3" type="ORF">QNI19_14150</name>
</gene>
<reference evidence="2 4" key="1">
    <citation type="submission" date="2023-05" db="EMBL/GenBank/DDBJ databases">
        <authorList>
            <person name="Zhang X."/>
        </authorList>
    </citation>
    <scope>NUCLEOTIDE SEQUENCE</scope>
    <source>
        <strain evidence="3 4">DM2B3-1</strain>
        <strain evidence="2">YF14B1</strain>
    </source>
</reference>
<keyword evidence="1" id="KW-0812">Transmembrane</keyword>